<dbReference type="AlphaFoldDB" id="A0A110BIA0"/>
<dbReference type="PANTHER" id="PTHR42756:SF1">
    <property type="entry name" value="TRANSCRIPTIONAL REPRESSOR OF EMRAB OPERON"/>
    <property type="match status" value="1"/>
</dbReference>
<dbReference type="PANTHER" id="PTHR42756">
    <property type="entry name" value="TRANSCRIPTIONAL REGULATOR, MARR"/>
    <property type="match status" value="1"/>
</dbReference>
<feature type="domain" description="HTH marR-type" evidence="9">
    <location>
        <begin position="7"/>
        <end position="141"/>
    </location>
</feature>
<evidence type="ECO:0000256" key="4">
    <source>
        <dbReference type="ARBA" id="ARBA00023125"/>
    </source>
</evidence>
<dbReference type="SUPFAM" id="SSF46785">
    <property type="entry name" value="Winged helix' DNA-binding domain"/>
    <property type="match status" value="1"/>
</dbReference>
<sequence>MESLQLKNQLCFPIYALSRLITTLYRPHLEKLGLTYPQYLVLLVLWENEEICVRDIGELLWLDSGTLTPLLKRMEENGFIKRFRSTQDERHMLIRLSEQGNKMKEKARIIPQTLKTELEIEEEELYAHQKEFCKLLSIVSAKSKNRSKKKRESK</sequence>
<dbReference type="Gene3D" id="1.10.10.10">
    <property type="entry name" value="Winged helix-like DNA-binding domain superfamily/Winged helix DNA-binding domain"/>
    <property type="match status" value="1"/>
</dbReference>
<keyword evidence="3" id="KW-0805">Transcription regulation</keyword>
<keyword evidence="2" id="KW-0963">Cytoplasm</keyword>
<evidence type="ECO:0000256" key="6">
    <source>
        <dbReference type="ARBA" id="ARBA00046337"/>
    </source>
</evidence>
<evidence type="ECO:0000259" key="9">
    <source>
        <dbReference type="PROSITE" id="PS50995"/>
    </source>
</evidence>
<evidence type="ECO:0000313" key="10">
    <source>
        <dbReference type="EMBL" id="CVK15429.1"/>
    </source>
</evidence>
<protein>
    <recommendedName>
        <fullName evidence="7">HTH-type transcriptional regulator SarZ</fullName>
    </recommendedName>
    <alternativeName>
        <fullName evidence="8">Staphylococcal accessory regulator Z</fullName>
    </alternativeName>
</protein>
<dbReference type="STRING" id="1586267.GCA_001418685_00249"/>
<keyword evidence="5" id="KW-0804">Transcription</keyword>
<keyword evidence="4 10" id="KW-0238">DNA-binding</keyword>
<dbReference type="RefSeq" id="WP_055424654.1">
    <property type="nucleotide sequence ID" value="NZ_FCOR01000001.1"/>
</dbReference>
<evidence type="ECO:0000256" key="8">
    <source>
        <dbReference type="ARBA" id="ARBA00047207"/>
    </source>
</evidence>
<dbReference type="GO" id="GO:0003700">
    <property type="term" value="F:DNA-binding transcription factor activity"/>
    <property type="evidence" value="ECO:0007669"/>
    <property type="project" value="InterPro"/>
</dbReference>
<keyword evidence="11" id="KW-1185">Reference proteome</keyword>
<accession>A0A110BIA0</accession>
<evidence type="ECO:0000256" key="5">
    <source>
        <dbReference type="ARBA" id="ARBA00023163"/>
    </source>
</evidence>
<dbReference type="SMART" id="SM00347">
    <property type="entry name" value="HTH_MARR"/>
    <property type="match status" value="1"/>
</dbReference>
<dbReference type="OrthoDB" id="9806864at2"/>
<gene>
    <name evidence="10" type="ORF">Ga0061079_101247</name>
</gene>
<dbReference type="GO" id="GO:0003677">
    <property type="term" value="F:DNA binding"/>
    <property type="evidence" value="ECO:0007669"/>
    <property type="project" value="UniProtKB-KW"/>
</dbReference>
<dbReference type="FunFam" id="1.10.10.10:FF:000163">
    <property type="entry name" value="MarR family transcriptional regulator"/>
    <property type="match status" value="1"/>
</dbReference>
<proteinExistence type="inferred from homology"/>
<reference evidence="10 11" key="1">
    <citation type="submission" date="2016-01" db="EMBL/GenBank/DDBJ databases">
        <authorList>
            <person name="McClelland M."/>
            <person name="Jain A."/>
            <person name="Saraogi P."/>
            <person name="Mendelson R."/>
            <person name="Westerman R."/>
            <person name="SanMiguel P."/>
            <person name="Csonka L."/>
        </authorList>
    </citation>
    <scope>NUCLEOTIDE SEQUENCE [LARGE SCALE GENOMIC DNA]</scope>
    <source>
        <strain evidence="10 11">R-53146</strain>
    </source>
</reference>
<comment type="similarity">
    <text evidence="6">Belongs to the SarZ family.</text>
</comment>
<comment type="subcellular location">
    <subcellularLocation>
        <location evidence="1">Cytoplasm</location>
    </subcellularLocation>
</comment>
<dbReference type="InterPro" id="IPR036388">
    <property type="entry name" value="WH-like_DNA-bd_sf"/>
</dbReference>
<name>A0A110BIA0_9FLAO</name>
<organism evidence="10 11">
    <name type="scientific">Apibacter mensalis</name>
    <dbReference type="NCBI Taxonomy" id="1586267"/>
    <lineage>
        <taxon>Bacteria</taxon>
        <taxon>Pseudomonadati</taxon>
        <taxon>Bacteroidota</taxon>
        <taxon>Flavobacteriia</taxon>
        <taxon>Flavobacteriales</taxon>
        <taxon>Weeksellaceae</taxon>
        <taxon>Apibacter</taxon>
    </lineage>
</organism>
<dbReference type="InterPro" id="IPR036390">
    <property type="entry name" value="WH_DNA-bd_sf"/>
</dbReference>
<evidence type="ECO:0000313" key="11">
    <source>
        <dbReference type="Proteomes" id="UP000182761"/>
    </source>
</evidence>
<evidence type="ECO:0000256" key="3">
    <source>
        <dbReference type="ARBA" id="ARBA00023015"/>
    </source>
</evidence>
<dbReference type="EMBL" id="FCOR01000001">
    <property type="protein sequence ID" value="CVK15429.1"/>
    <property type="molecule type" value="Genomic_DNA"/>
</dbReference>
<dbReference type="GO" id="GO:0005737">
    <property type="term" value="C:cytoplasm"/>
    <property type="evidence" value="ECO:0007669"/>
    <property type="project" value="UniProtKB-SubCell"/>
</dbReference>
<evidence type="ECO:0000256" key="7">
    <source>
        <dbReference type="ARBA" id="ARBA00047188"/>
    </source>
</evidence>
<dbReference type="InterPro" id="IPR000835">
    <property type="entry name" value="HTH_MarR-typ"/>
</dbReference>
<dbReference type="Pfam" id="PF22381">
    <property type="entry name" value="Staph_reg_Sar_Rot"/>
    <property type="match status" value="1"/>
</dbReference>
<evidence type="ECO:0000256" key="1">
    <source>
        <dbReference type="ARBA" id="ARBA00004496"/>
    </source>
</evidence>
<dbReference type="PROSITE" id="PS50995">
    <property type="entry name" value="HTH_MARR_2"/>
    <property type="match status" value="1"/>
</dbReference>
<dbReference type="InterPro" id="IPR055166">
    <property type="entry name" value="Transc_reg_Sar_Rot_HTH"/>
</dbReference>
<dbReference type="Proteomes" id="UP000182761">
    <property type="component" value="Unassembled WGS sequence"/>
</dbReference>
<evidence type="ECO:0000256" key="2">
    <source>
        <dbReference type="ARBA" id="ARBA00022490"/>
    </source>
</evidence>